<protein>
    <submittedName>
        <fullName evidence="1">Uncharacterized protein</fullName>
    </submittedName>
</protein>
<dbReference type="EMBL" id="CM023488">
    <property type="protein sequence ID" value="KAH6923467.1"/>
    <property type="molecule type" value="Genomic_DNA"/>
</dbReference>
<evidence type="ECO:0000313" key="2">
    <source>
        <dbReference type="Proteomes" id="UP000821845"/>
    </source>
</evidence>
<name>A0ACB7RRE1_HYAAI</name>
<reference evidence="1" key="1">
    <citation type="submission" date="2020-05" db="EMBL/GenBank/DDBJ databases">
        <title>Large-scale comparative analyses of tick genomes elucidate their genetic diversity and vector capacities.</title>
        <authorList>
            <person name="Jia N."/>
            <person name="Wang J."/>
            <person name="Shi W."/>
            <person name="Du L."/>
            <person name="Sun Y."/>
            <person name="Zhan W."/>
            <person name="Jiang J."/>
            <person name="Wang Q."/>
            <person name="Zhang B."/>
            <person name="Ji P."/>
            <person name="Sakyi L.B."/>
            <person name="Cui X."/>
            <person name="Yuan T."/>
            <person name="Jiang B."/>
            <person name="Yang W."/>
            <person name="Lam T.T.-Y."/>
            <person name="Chang Q."/>
            <person name="Ding S."/>
            <person name="Wang X."/>
            <person name="Zhu J."/>
            <person name="Ruan X."/>
            <person name="Zhao L."/>
            <person name="Wei J."/>
            <person name="Que T."/>
            <person name="Du C."/>
            <person name="Cheng J."/>
            <person name="Dai P."/>
            <person name="Han X."/>
            <person name="Huang E."/>
            <person name="Gao Y."/>
            <person name="Liu J."/>
            <person name="Shao H."/>
            <person name="Ye R."/>
            <person name="Li L."/>
            <person name="Wei W."/>
            <person name="Wang X."/>
            <person name="Wang C."/>
            <person name="Yang T."/>
            <person name="Huo Q."/>
            <person name="Li W."/>
            <person name="Guo W."/>
            <person name="Chen H."/>
            <person name="Zhou L."/>
            <person name="Ni X."/>
            <person name="Tian J."/>
            <person name="Zhou Y."/>
            <person name="Sheng Y."/>
            <person name="Liu T."/>
            <person name="Pan Y."/>
            <person name="Xia L."/>
            <person name="Li J."/>
            <person name="Zhao F."/>
            <person name="Cao W."/>
        </authorList>
    </citation>
    <scope>NUCLEOTIDE SEQUENCE</scope>
    <source>
        <strain evidence="1">Hyas-2018</strain>
    </source>
</reference>
<organism evidence="1 2">
    <name type="scientific">Hyalomma asiaticum</name>
    <name type="common">Tick</name>
    <dbReference type="NCBI Taxonomy" id="266040"/>
    <lineage>
        <taxon>Eukaryota</taxon>
        <taxon>Metazoa</taxon>
        <taxon>Ecdysozoa</taxon>
        <taxon>Arthropoda</taxon>
        <taxon>Chelicerata</taxon>
        <taxon>Arachnida</taxon>
        <taxon>Acari</taxon>
        <taxon>Parasitiformes</taxon>
        <taxon>Ixodida</taxon>
        <taxon>Ixodoidea</taxon>
        <taxon>Ixodidae</taxon>
        <taxon>Hyalomminae</taxon>
        <taxon>Hyalomma</taxon>
    </lineage>
</organism>
<evidence type="ECO:0000313" key="1">
    <source>
        <dbReference type="EMBL" id="KAH6923467.1"/>
    </source>
</evidence>
<gene>
    <name evidence="1" type="ORF">HPB50_001288</name>
</gene>
<accession>A0ACB7RRE1</accession>
<sequence length="213" mass="23972">MEAVRQITDQTSLILQRINTLHIEITSACHQSTGTCAQLKDAIDIAIEEARRDNRALLGEMKKVLLQAGGCVTRSEFFVRGMEKLEATAIIYGYATYAGGRNYLRGYNIMPGVVLENERKCVSLRVWMEVQKGDLDDVVHWPFEHVVRFTIVHPLAGKDCVITCKPCPDVGEFQKPTESGDRSVSFAESVTTEALKRDGYVHNDELRVVWELL</sequence>
<comment type="caution">
    <text evidence="1">The sequence shown here is derived from an EMBL/GenBank/DDBJ whole genome shotgun (WGS) entry which is preliminary data.</text>
</comment>
<dbReference type="Proteomes" id="UP000821845">
    <property type="component" value="Chromosome 8"/>
</dbReference>
<keyword evidence="2" id="KW-1185">Reference proteome</keyword>
<proteinExistence type="predicted"/>